<evidence type="ECO:0000256" key="9">
    <source>
        <dbReference type="ARBA" id="ARBA00022842"/>
    </source>
</evidence>
<accession>V5RJA3</accession>
<evidence type="ECO:0000256" key="14">
    <source>
        <dbReference type="PIRSR" id="PIRSR002811-1"/>
    </source>
</evidence>
<dbReference type="eggNOG" id="COG0358">
    <property type="taxonomic scope" value="Bacteria"/>
</dbReference>
<keyword evidence="11 12" id="KW-0804">Transcription</keyword>
<dbReference type="GO" id="GO:0008270">
    <property type="term" value="F:zinc ion binding"/>
    <property type="evidence" value="ECO:0007669"/>
    <property type="project" value="UniProtKB-UniRule"/>
</dbReference>
<evidence type="ECO:0000256" key="7">
    <source>
        <dbReference type="ARBA" id="ARBA00022771"/>
    </source>
</evidence>
<evidence type="ECO:0000259" key="15">
    <source>
        <dbReference type="PROSITE" id="PS50880"/>
    </source>
</evidence>
<evidence type="ECO:0000256" key="5">
    <source>
        <dbReference type="ARBA" id="ARBA00022705"/>
    </source>
</evidence>
<dbReference type="InterPro" id="IPR002694">
    <property type="entry name" value="Znf_CHC2"/>
</dbReference>
<dbReference type="GO" id="GO:0003899">
    <property type="term" value="F:DNA-directed RNA polymerase activity"/>
    <property type="evidence" value="ECO:0007669"/>
    <property type="project" value="UniProtKB-UniRule"/>
</dbReference>
<comment type="similarity">
    <text evidence="12 13">Belongs to the DnaG primase family.</text>
</comment>
<dbReference type="InterPro" id="IPR030846">
    <property type="entry name" value="DnaG_bac"/>
</dbReference>
<dbReference type="Pfam" id="PF08275">
    <property type="entry name" value="DNAG_N"/>
    <property type="match status" value="1"/>
</dbReference>
<organism evidence="16 17">
    <name type="scientific">Spiroplasma apis B31</name>
    <dbReference type="NCBI Taxonomy" id="1276258"/>
    <lineage>
        <taxon>Bacteria</taxon>
        <taxon>Bacillati</taxon>
        <taxon>Mycoplasmatota</taxon>
        <taxon>Mollicutes</taxon>
        <taxon>Entomoplasmatales</taxon>
        <taxon>Spiroplasmataceae</taxon>
        <taxon>Spiroplasma</taxon>
    </lineage>
</organism>
<evidence type="ECO:0000256" key="11">
    <source>
        <dbReference type="ARBA" id="ARBA00023163"/>
    </source>
</evidence>
<dbReference type="GO" id="GO:0003677">
    <property type="term" value="F:DNA binding"/>
    <property type="evidence" value="ECO:0007669"/>
    <property type="project" value="UniProtKB-KW"/>
</dbReference>
<evidence type="ECO:0000256" key="1">
    <source>
        <dbReference type="ARBA" id="ARBA00022478"/>
    </source>
</evidence>
<dbReference type="PATRIC" id="fig|1276258.3.peg.707"/>
<keyword evidence="4 12" id="KW-0548">Nucleotidyltransferase</keyword>
<dbReference type="PANTHER" id="PTHR30313:SF2">
    <property type="entry name" value="DNA PRIMASE"/>
    <property type="match status" value="1"/>
</dbReference>
<dbReference type="GO" id="GO:0005737">
    <property type="term" value="C:cytoplasm"/>
    <property type="evidence" value="ECO:0007669"/>
    <property type="project" value="TreeGrafter"/>
</dbReference>
<sequence length="640" mass="73444">MKISQQQIDNIIQLTDISEVIGKYLDLQKKGRDYRAVCPFHDDSSPSLMISKEKKIFKCFVCGTGGNAITFLQEFNNISFYKALSLLAKDSNIVIEGLNNLEDKPKVSSFESRLFDLNKEAAKFFNGLLLTSEAKKARNYLTNRNISSQEIEKFKIGYCPGNSNLYSFLKGKGFTKKEIEISGLIYTQGVNQVPFFKDRIIFPITDIDSNIIGFSGRVVDPNDTPKYKNSSENNVFKKSQLAYNLENAKKEIRIKNEILILEGFMDVISLERINIKNSIAIMGTTFSNFHLDLITKVTKNIKLFLDGDKPGVMAALKIAKFLMSKRLNVTIIQNDTSKDPDELVTAGEVNLINQMIANSKHPVDFAIDYFVKETDLNDTLQVDNFIKNVIDVLQYEKNEIISAKNINKISELTNIDKSLIEKTLAKTTPNIFVKEEKPKTEFIPPYIIGNETQDNGFFIPNYDLQEKTLNLVTKKSFDNNLNKRDFNRIKSAKNKAESAIILELLRSDENAKVIEKKLNLFESSSLRTIAKFIIEQYRENKYNGNDFEIIANAASQISRKFQEILYNINNLNFAWVQNRLSEKAIEDIFDTIEIYRLKLEEENYINKLKSTNNYQLKKDLMLQIDNIRKQIQVVEKKRGN</sequence>
<dbReference type="InterPro" id="IPR050219">
    <property type="entry name" value="DnaG_primase"/>
</dbReference>
<comment type="domain">
    <text evidence="12">Contains an N-terminal zinc-binding domain, a central core domain that contains the primase activity, and a C-terminal DnaB-binding domain.</text>
</comment>
<keyword evidence="7 12" id="KW-0863">Zinc-finger</keyword>
<dbReference type="SMART" id="SM00493">
    <property type="entry name" value="TOPRIM"/>
    <property type="match status" value="1"/>
</dbReference>
<dbReference type="STRING" id="1276258.SAPIS_v1c06930"/>
<dbReference type="SMART" id="SM00400">
    <property type="entry name" value="ZnF_CHCC"/>
    <property type="match status" value="1"/>
</dbReference>
<dbReference type="InterPro" id="IPR006171">
    <property type="entry name" value="TOPRIM_dom"/>
</dbReference>
<evidence type="ECO:0000256" key="6">
    <source>
        <dbReference type="ARBA" id="ARBA00022723"/>
    </source>
</evidence>
<dbReference type="FunFam" id="3.90.580.10:FF:000001">
    <property type="entry name" value="DNA primase"/>
    <property type="match status" value="1"/>
</dbReference>
<keyword evidence="1 12" id="KW-0240">DNA-directed RNA polymerase</keyword>
<keyword evidence="17" id="KW-1185">Reference proteome</keyword>
<comment type="subunit">
    <text evidence="12">Monomer. Interacts with DnaB.</text>
</comment>
<dbReference type="InterPro" id="IPR013264">
    <property type="entry name" value="DNAG_N"/>
</dbReference>
<dbReference type="PIRSF" id="PIRSF002811">
    <property type="entry name" value="DnaG"/>
    <property type="match status" value="1"/>
</dbReference>
<evidence type="ECO:0000256" key="13">
    <source>
        <dbReference type="PIRNR" id="PIRNR002811"/>
    </source>
</evidence>
<evidence type="ECO:0000313" key="16">
    <source>
        <dbReference type="EMBL" id="AHB36538.1"/>
    </source>
</evidence>
<dbReference type="SUPFAM" id="SSF57783">
    <property type="entry name" value="Zinc beta-ribbon"/>
    <property type="match status" value="1"/>
</dbReference>
<dbReference type="HAMAP" id="MF_00974">
    <property type="entry name" value="DNA_primase_DnaG"/>
    <property type="match status" value="1"/>
</dbReference>
<gene>
    <name evidence="12 16" type="primary">dnaG</name>
    <name evidence="16" type="ORF">SAPIS_v1c06930</name>
</gene>
<keyword evidence="3 12" id="KW-0808">Transferase</keyword>
<evidence type="ECO:0000256" key="12">
    <source>
        <dbReference type="HAMAP-Rule" id="MF_00974"/>
    </source>
</evidence>
<dbReference type="NCBIfam" id="TIGR01391">
    <property type="entry name" value="dnaG"/>
    <property type="match status" value="1"/>
</dbReference>
<evidence type="ECO:0000256" key="3">
    <source>
        <dbReference type="ARBA" id="ARBA00022679"/>
    </source>
</evidence>
<dbReference type="Gene3D" id="3.90.580.10">
    <property type="entry name" value="Zinc finger, CHC2-type domain"/>
    <property type="match status" value="1"/>
</dbReference>
<keyword evidence="2 12" id="KW-0639">Primosome</keyword>
<dbReference type="InterPro" id="IPR006295">
    <property type="entry name" value="DNA_primase_DnaG"/>
</dbReference>
<dbReference type="GO" id="GO:1990077">
    <property type="term" value="C:primosome complex"/>
    <property type="evidence" value="ECO:0007669"/>
    <property type="project" value="UniProtKB-KW"/>
</dbReference>
<dbReference type="Gene3D" id="3.90.980.10">
    <property type="entry name" value="DNA primase, catalytic core, N-terminal domain"/>
    <property type="match status" value="1"/>
</dbReference>
<dbReference type="Pfam" id="PF01807">
    <property type="entry name" value="Zn_ribbon_DnaG"/>
    <property type="match status" value="1"/>
</dbReference>
<dbReference type="PANTHER" id="PTHR30313">
    <property type="entry name" value="DNA PRIMASE"/>
    <property type="match status" value="1"/>
</dbReference>
<evidence type="ECO:0000313" key="17">
    <source>
        <dbReference type="Proteomes" id="UP000018550"/>
    </source>
</evidence>
<keyword evidence="6 12" id="KW-0479">Metal-binding</keyword>
<keyword evidence="8 12" id="KW-0862">Zinc</keyword>
<name>V5RJA3_SPIAP</name>
<dbReference type="InterPro" id="IPR037068">
    <property type="entry name" value="DNA_primase_core_N_sf"/>
</dbReference>
<comment type="catalytic activity">
    <reaction evidence="12">
        <text>ssDNA + n NTP = ssDNA/pppN(pN)n-1 hybrid + (n-1) diphosphate.</text>
        <dbReference type="EC" id="2.7.7.101"/>
    </reaction>
</comment>
<dbReference type="InterPro" id="IPR036977">
    <property type="entry name" value="DNA_primase_Znf_CHC2"/>
</dbReference>
<dbReference type="AlphaFoldDB" id="V5RJA3"/>
<evidence type="ECO:0000256" key="8">
    <source>
        <dbReference type="ARBA" id="ARBA00022833"/>
    </source>
</evidence>
<dbReference type="PROSITE" id="PS50880">
    <property type="entry name" value="TOPRIM"/>
    <property type="match status" value="1"/>
</dbReference>
<dbReference type="SUPFAM" id="SSF56731">
    <property type="entry name" value="DNA primase core"/>
    <property type="match status" value="1"/>
</dbReference>
<evidence type="ECO:0000256" key="4">
    <source>
        <dbReference type="ARBA" id="ARBA00022695"/>
    </source>
</evidence>
<keyword evidence="9" id="KW-0460">Magnesium</keyword>
<dbReference type="EC" id="2.7.7.101" evidence="12"/>
<evidence type="ECO:0000256" key="2">
    <source>
        <dbReference type="ARBA" id="ARBA00022515"/>
    </source>
</evidence>
<feature type="domain" description="Toprim" evidence="15">
    <location>
        <begin position="256"/>
        <end position="337"/>
    </location>
</feature>
<feature type="zinc finger region" description="CHC2-type" evidence="12 14">
    <location>
        <begin position="38"/>
        <end position="62"/>
    </location>
</feature>
<dbReference type="Gene3D" id="3.40.1360.10">
    <property type="match status" value="1"/>
</dbReference>
<dbReference type="InterPro" id="IPR034151">
    <property type="entry name" value="TOPRIM_DnaG_bac"/>
</dbReference>
<dbReference type="KEGG" id="sapi:SAPIS_v1c06930"/>
<dbReference type="Pfam" id="PF13155">
    <property type="entry name" value="Toprim_2"/>
    <property type="match status" value="1"/>
</dbReference>
<dbReference type="RefSeq" id="WP_023789724.1">
    <property type="nucleotide sequence ID" value="NC_022998.1"/>
</dbReference>
<keyword evidence="5 12" id="KW-0235">DNA replication</keyword>
<dbReference type="HOGENOM" id="CLU_013501_3_3_14"/>
<proteinExistence type="inferred from homology"/>
<dbReference type="Proteomes" id="UP000018550">
    <property type="component" value="Chromosome"/>
</dbReference>
<comment type="function">
    <text evidence="12 13">RNA polymerase that catalyzes the synthesis of short RNA molecules used as primers for DNA polymerase during DNA replication.</text>
</comment>
<comment type="cofactor">
    <cofactor evidence="12 13 14">
        <name>Zn(2+)</name>
        <dbReference type="ChEBI" id="CHEBI:29105"/>
    </cofactor>
    <text evidence="12 13 14">Binds 1 zinc ion per monomer.</text>
</comment>
<keyword evidence="10 12" id="KW-0238">DNA-binding</keyword>
<reference evidence="16 17" key="1">
    <citation type="journal article" date="2014" name="Genome Announc.">
        <title>Complete Genome Sequence of Spiroplasma apis B31T (ATCC 33834), a Bacterium Associated with May Disease of Honeybees (Apis mellifera).</title>
        <authorList>
            <person name="Ku C."/>
            <person name="Lo W.S."/>
            <person name="Chen L.L."/>
            <person name="Kuo C.H."/>
        </authorList>
    </citation>
    <scope>NUCLEOTIDE SEQUENCE [LARGE SCALE GENOMIC DNA]</scope>
    <source>
        <strain evidence="16">B31</strain>
    </source>
</reference>
<evidence type="ECO:0000256" key="10">
    <source>
        <dbReference type="ARBA" id="ARBA00023125"/>
    </source>
</evidence>
<dbReference type="OrthoDB" id="9803773at2"/>
<dbReference type="CDD" id="cd03364">
    <property type="entry name" value="TOPRIM_DnaG_primases"/>
    <property type="match status" value="1"/>
</dbReference>
<dbReference type="EMBL" id="CP006682">
    <property type="protein sequence ID" value="AHB36538.1"/>
    <property type="molecule type" value="Genomic_DNA"/>
</dbReference>
<dbReference type="GO" id="GO:0000428">
    <property type="term" value="C:DNA-directed RNA polymerase complex"/>
    <property type="evidence" value="ECO:0007669"/>
    <property type="project" value="UniProtKB-KW"/>
</dbReference>
<protein>
    <recommendedName>
        <fullName evidence="12 13">DNA primase</fullName>
        <ecNumber evidence="12">2.7.7.101</ecNumber>
    </recommendedName>
</protein>
<dbReference type="GO" id="GO:0006269">
    <property type="term" value="P:DNA replication, synthesis of primer"/>
    <property type="evidence" value="ECO:0007669"/>
    <property type="project" value="UniProtKB-UniRule"/>
</dbReference>